<name>A0AAW1VQ45_RUBAR</name>
<dbReference type="Proteomes" id="UP001457282">
    <property type="component" value="Unassembled WGS sequence"/>
</dbReference>
<organism evidence="1 2">
    <name type="scientific">Rubus argutus</name>
    <name type="common">Southern blackberry</name>
    <dbReference type="NCBI Taxonomy" id="59490"/>
    <lineage>
        <taxon>Eukaryota</taxon>
        <taxon>Viridiplantae</taxon>
        <taxon>Streptophyta</taxon>
        <taxon>Embryophyta</taxon>
        <taxon>Tracheophyta</taxon>
        <taxon>Spermatophyta</taxon>
        <taxon>Magnoliopsida</taxon>
        <taxon>eudicotyledons</taxon>
        <taxon>Gunneridae</taxon>
        <taxon>Pentapetalae</taxon>
        <taxon>rosids</taxon>
        <taxon>fabids</taxon>
        <taxon>Rosales</taxon>
        <taxon>Rosaceae</taxon>
        <taxon>Rosoideae</taxon>
        <taxon>Rosoideae incertae sedis</taxon>
        <taxon>Rubus</taxon>
    </lineage>
</organism>
<proteinExistence type="predicted"/>
<evidence type="ECO:0000313" key="2">
    <source>
        <dbReference type="Proteomes" id="UP001457282"/>
    </source>
</evidence>
<accession>A0AAW1VQ45</accession>
<dbReference type="AlphaFoldDB" id="A0AAW1VQ45"/>
<comment type="caution">
    <text evidence="1">The sequence shown here is derived from an EMBL/GenBank/DDBJ whole genome shotgun (WGS) entry which is preliminary data.</text>
</comment>
<gene>
    <name evidence="1" type="ORF">M0R45_000159</name>
</gene>
<keyword evidence="2" id="KW-1185">Reference proteome</keyword>
<protein>
    <submittedName>
        <fullName evidence="1">Uncharacterized protein</fullName>
    </submittedName>
</protein>
<reference evidence="1 2" key="1">
    <citation type="journal article" date="2023" name="G3 (Bethesda)">
        <title>A chromosome-length genome assembly and annotation of blackberry (Rubus argutus, cv. 'Hillquist').</title>
        <authorList>
            <person name="Bruna T."/>
            <person name="Aryal R."/>
            <person name="Dudchenko O."/>
            <person name="Sargent D.J."/>
            <person name="Mead D."/>
            <person name="Buti M."/>
            <person name="Cavallini A."/>
            <person name="Hytonen T."/>
            <person name="Andres J."/>
            <person name="Pham M."/>
            <person name="Weisz D."/>
            <person name="Mascagni F."/>
            <person name="Usai G."/>
            <person name="Natali L."/>
            <person name="Bassil N."/>
            <person name="Fernandez G.E."/>
            <person name="Lomsadze A."/>
            <person name="Armour M."/>
            <person name="Olukolu B."/>
            <person name="Poorten T."/>
            <person name="Britton C."/>
            <person name="Davik J."/>
            <person name="Ashrafi H."/>
            <person name="Aiden E.L."/>
            <person name="Borodovsky M."/>
            <person name="Worthington M."/>
        </authorList>
    </citation>
    <scope>NUCLEOTIDE SEQUENCE [LARGE SCALE GENOMIC DNA]</scope>
    <source>
        <strain evidence="1">PI 553951</strain>
    </source>
</reference>
<dbReference type="EMBL" id="JBEDUW010000121">
    <property type="protein sequence ID" value="KAK9905435.1"/>
    <property type="molecule type" value="Genomic_DNA"/>
</dbReference>
<evidence type="ECO:0000313" key="1">
    <source>
        <dbReference type="EMBL" id="KAK9905435.1"/>
    </source>
</evidence>
<sequence length="107" mass="12190">MPLPSANYQLTHTKFLTTITQAITAITTNHLLIHSSSHHHRLPTQLGIPGLHNCRCGAGNPNWARGGGERVRRWRCGKAREHGLGSWGLWQRRRCWLSGHGEGRWRR</sequence>